<evidence type="ECO:0000313" key="2">
    <source>
        <dbReference type="EMBL" id="QUL98840.1"/>
    </source>
</evidence>
<dbReference type="PANTHER" id="PTHR43092:SF2">
    <property type="entry name" value="HERCYNYLCYSTEINE SULFOXIDE LYASE"/>
    <property type="match status" value="1"/>
</dbReference>
<protein>
    <recommendedName>
        <fullName evidence="3">Aminotransferase class V domain-containing protein</fullName>
    </recommendedName>
</protein>
<keyword evidence="1" id="KW-0663">Pyridoxal phosphate</keyword>
<evidence type="ECO:0000256" key="1">
    <source>
        <dbReference type="ARBA" id="ARBA00022898"/>
    </source>
</evidence>
<gene>
    <name evidence="2" type="ORF">IMF26_01815</name>
</gene>
<reference evidence="2" key="1">
    <citation type="submission" date="2020-10" db="EMBL/GenBank/DDBJ databases">
        <authorList>
            <person name="Kadnikov V."/>
            <person name="Beletsky A.V."/>
            <person name="Mardanov A.V."/>
            <person name="Karnachuk O.V."/>
            <person name="Ravin N.V."/>
        </authorList>
    </citation>
    <scope>NUCLEOTIDE SEQUENCE</scope>
    <source>
        <strain evidence="2">Bu02</strain>
    </source>
</reference>
<dbReference type="InterPro" id="IPR015421">
    <property type="entry name" value="PyrdxlP-dep_Trfase_major"/>
</dbReference>
<dbReference type="AlphaFoldDB" id="A0AAT9LCF2"/>
<dbReference type="InterPro" id="IPR015424">
    <property type="entry name" value="PyrdxlP-dep_Trfase"/>
</dbReference>
<dbReference type="SUPFAM" id="SSF53383">
    <property type="entry name" value="PLP-dependent transferases"/>
    <property type="match status" value="1"/>
</dbReference>
<sequence length="87" mass="9469">MFVPNATTGVNTVLKSITFSPGDEVVITDHIYNACKNALELVARRWLSCGKRLVRISAQVYNKEQDYLTLAEALREILGHGSGGCGS</sequence>
<accession>A0AAT9LCF2</accession>
<dbReference type="KEGG" id="fcz:IMF26_01815"/>
<name>A0AAT9LCF2_9FIRM</name>
<reference evidence="2" key="2">
    <citation type="journal article" date="2023" name="Biology">
        <title>Prokaryotic Life Associated with Coal-Fire Gas Vents Revealed by Metagenomics.</title>
        <authorList>
            <person name="Kadnikov V.V."/>
            <person name="Mardanov A.V."/>
            <person name="Beletsky A.V."/>
            <person name="Karnachuk O.V."/>
            <person name="Ravin N.V."/>
        </authorList>
    </citation>
    <scope>NUCLEOTIDE SEQUENCE</scope>
    <source>
        <strain evidence="2">Bu02</strain>
    </source>
</reference>
<dbReference type="EMBL" id="CP062796">
    <property type="protein sequence ID" value="QUL98840.1"/>
    <property type="molecule type" value="Genomic_DNA"/>
</dbReference>
<organism evidence="2">
    <name type="scientific">Candidatus Fermentithermobacillus carboniphilus</name>
    <dbReference type="NCBI Taxonomy" id="3085328"/>
    <lineage>
        <taxon>Bacteria</taxon>
        <taxon>Bacillati</taxon>
        <taxon>Bacillota</taxon>
        <taxon>Candidatus Fermentithermobacillia</taxon>
        <taxon>Candidatus Fermentithermobacillales</taxon>
        <taxon>Candidatus Fermentithermobacillaceae</taxon>
        <taxon>Candidatus Fermentithermobacillus</taxon>
    </lineage>
</organism>
<evidence type="ECO:0008006" key="3">
    <source>
        <dbReference type="Google" id="ProtNLM"/>
    </source>
</evidence>
<dbReference type="PANTHER" id="PTHR43092">
    <property type="entry name" value="L-CYSTEINE DESULFHYDRASE"/>
    <property type="match status" value="1"/>
</dbReference>
<proteinExistence type="predicted"/>
<dbReference type="Gene3D" id="3.40.640.10">
    <property type="entry name" value="Type I PLP-dependent aspartate aminotransferase-like (Major domain)"/>
    <property type="match status" value="1"/>
</dbReference>